<evidence type="ECO:0000313" key="8">
    <source>
        <dbReference type="Proteomes" id="UP000440096"/>
    </source>
</evidence>
<comment type="cofactor">
    <cofactor evidence="1">
        <name>Zn(2+)</name>
        <dbReference type="ChEBI" id="CHEBI:29105"/>
    </cofactor>
</comment>
<dbReference type="InterPro" id="IPR050378">
    <property type="entry name" value="Metallo-dep_Hydrolases_sf"/>
</dbReference>
<dbReference type="InterPro" id="IPR011778">
    <property type="entry name" value="Hydantoinase/dihydroPyrase"/>
</dbReference>
<dbReference type="AlphaFoldDB" id="A0A6N7ZC66"/>
<evidence type="ECO:0000256" key="1">
    <source>
        <dbReference type="ARBA" id="ARBA00001947"/>
    </source>
</evidence>
<feature type="domain" description="Amidohydrolase-related" evidence="6">
    <location>
        <begin position="50"/>
        <end position="436"/>
    </location>
</feature>
<dbReference type="SUPFAM" id="SSF51338">
    <property type="entry name" value="Composite domain of metallo-dependent hydrolases"/>
    <property type="match status" value="2"/>
</dbReference>
<dbReference type="EMBL" id="WMBA01000096">
    <property type="protein sequence ID" value="MTD59285.1"/>
    <property type="molecule type" value="Genomic_DNA"/>
</dbReference>
<dbReference type="Proteomes" id="UP000440096">
    <property type="component" value="Unassembled WGS sequence"/>
</dbReference>
<accession>A0A6N7ZC66</accession>
<dbReference type="Gene3D" id="3.20.20.140">
    <property type="entry name" value="Metal-dependent hydrolases"/>
    <property type="match status" value="1"/>
</dbReference>
<reference evidence="7 8" key="1">
    <citation type="submission" date="2019-11" db="EMBL/GenBank/DDBJ databases">
        <title>Draft genome of Amycolatopsis RM579.</title>
        <authorList>
            <person name="Duangmal K."/>
            <person name="Mingma R."/>
        </authorList>
    </citation>
    <scope>NUCLEOTIDE SEQUENCE [LARGE SCALE GENOMIC DNA]</scope>
    <source>
        <strain evidence="7 8">RM579</strain>
    </source>
</reference>
<dbReference type="GO" id="GO:0004157">
    <property type="term" value="F:dihydropyrimidinase activity"/>
    <property type="evidence" value="ECO:0007669"/>
    <property type="project" value="UniProtKB-EC"/>
</dbReference>
<comment type="caution">
    <text evidence="7">The sequence shown here is derived from an EMBL/GenBank/DDBJ whole genome shotgun (WGS) entry which is preliminary data.</text>
</comment>
<evidence type="ECO:0000256" key="3">
    <source>
        <dbReference type="ARBA" id="ARBA00022723"/>
    </source>
</evidence>
<evidence type="ECO:0000259" key="6">
    <source>
        <dbReference type="Pfam" id="PF01979"/>
    </source>
</evidence>
<evidence type="ECO:0000256" key="5">
    <source>
        <dbReference type="PIRSR" id="PIRSR611778-50"/>
    </source>
</evidence>
<dbReference type="PANTHER" id="PTHR11647">
    <property type="entry name" value="HYDRANTOINASE/DIHYDROPYRIMIDINASE FAMILY MEMBER"/>
    <property type="match status" value="1"/>
</dbReference>
<dbReference type="PANTHER" id="PTHR11647:SF1">
    <property type="entry name" value="COLLAPSIN RESPONSE MEDIATOR PROTEIN"/>
    <property type="match status" value="1"/>
</dbReference>
<dbReference type="SUPFAM" id="SSF51556">
    <property type="entry name" value="Metallo-dependent hydrolases"/>
    <property type="match status" value="1"/>
</dbReference>
<dbReference type="FunFam" id="3.20.20.140:FF:000037">
    <property type="entry name" value="Dihydropyrimidinase"/>
    <property type="match status" value="1"/>
</dbReference>
<feature type="modified residue" description="N6-carboxylysine" evidence="5">
    <location>
        <position position="150"/>
    </location>
</feature>
<comment type="similarity">
    <text evidence="2">Belongs to the metallo-dependent hydrolases superfamily. Hydantoinase/dihydropyrimidinase family.</text>
</comment>
<evidence type="ECO:0000256" key="2">
    <source>
        <dbReference type="ARBA" id="ARBA00008829"/>
    </source>
</evidence>
<dbReference type="NCBIfam" id="TIGR02033">
    <property type="entry name" value="D-hydantoinase"/>
    <property type="match status" value="1"/>
</dbReference>
<dbReference type="Pfam" id="PF01979">
    <property type="entry name" value="Amidohydro_1"/>
    <property type="match status" value="1"/>
</dbReference>
<dbReference type="CDD" id="cd01314">
    <property type="entry name" value="D-HYD"/>
    <property type="match status" value="1"/>
</dbReference>
<sequence>MRTLIKDGTVLSPSGGVRADVLVTDERITAVTEPGVVETADTVLDATGKYVLPGGIDAHTHLEMPFGGTFSADTFETGTKAAAWGGTTTIIDFAVQAKGTSLLSTLDKWHEKADGNCAIDYGFHMIVSDVNDGTLKEMETCVGAGVSSFKMFMAYPGVFYSTDGEILRAMRKATETGAMIMMHAENGIAIDELVAAALAAGHTDPVQHGYTRPSALEGEATSRAITLARVTGAPLYVVHLSAAEALSAVAEARDAGQNVFAETCPQYLYLSIEDLAKPGFEGAKYVASPPLREKRHQADLWRGLRTNDLSVVSTDHCPFCFKDQKELGRGDFSKIPNGMPGVEHRMDLLHQGVVAGEISLGRWVETCSTTPARMFGLYPRKGVLAPGSDADIVIYDPAARQTLSAETHHMAVDYSAYEGFEIAGKVDTVLSRGKIVVSSAGFTGSTSHGNFLSRELCQYLN</sequence>
<dbReference type="GO" id="GO:0046872">
    <property type="term" value="F:metal ion binding"/>
    <property type="evidence" value="ECO:0007669"/>
    <property type="project" value="UniProtKB-KW"/>
</dbReference>
<keyword evidence="3" id="KW-0479">Metal-binding</keyword>
<comment type="PTM">
    <text evidence="5">Carbamylation allows a single lysine to coordinate two divalent metal cations.</text>
</comment>
<gene>
    <name evidence="7" type="primary">hydA</name>
    <name evidence="7" type="ORF">GKO32_35675</name>
</gene>
<dbReference type="RefSeq" id="WP_154761329.1">
    <property type="nucleotide sequence ID" value="NZ_WMBA01000096.1"/>
</dbReference>
<dbReference type="InterPro" id="IPR006680">
    <property type="entry name" value="Amidohydro-rel"/>
</dbReference>
<dbReference type="EC" id="3.5.2.2" evidence="7"/>
<organism evidence="7 8">
    <name type="scientific">Amycolatopsis pithecellobii</name>
    <dbReference type="NCBI Taxonomy" id="664692"/>
    <lineage>
        <taxon>Bacteria</taxon>
        <taxon>Bacillati</taxon>
        <taxon>Actinomycetota</taxon>
        <taxon>Actinomycetes</taxon>
        <taxon>Pseudonocardiales</taxon>
        <taxon>Pseudonocardiaceae</taxon>
        <taxon>Amycolatopsis</taxon>
    </lineage>
</organism>
<dbReference type="InterPro" id="IPR011059">
    <property type="entry name" value="Metal-dep_hydrolase_composite"/>
</dbReference>
<name>A0A6N7ZC66_9PSEU</name>
<dbReference type="GO" id="GO:0005829">
    <property type="term" value="C:cytosol"/>
    <property type="evidence" value="ECO:0007669"/>
    <property type="project" value="TreeGrafter"/>
</dbReference>
<keyword evidence="8" id="KW-1185">Reference proteome</keyword>
<protein>
    <submittedName>
        <fullName evidence="7">Dihydropyrimidinase</fullName>
        <ecNumber evidence="7">3.5.2.2</ecNumber>
    </submittedName>
</protein>
<dbReference type="InterPro" id="IPR032466">
    <property type="entry name" value="Metal_Hydrolase"/>
</dbReference>
<keyword evidence="4 7" id="KW-0378">Hydrolase</keyword>
<proteinExistence type="inferred from homology"/>
<dbReference type="OrthoDB" id="9775759at2"/>
<dbReference type="Gene3D" id="2.30.40.10">
    <property type="entry name" value="Urease, subunit C, domain 1"/>
    <property type="match status" value="1"/>
</dbReference>
<evidence type="ECO:0000256" key="4">
    <source>
        <dbReference type="ARBA" id="ARBA00022801"/>
    </source>
</evidence>
<evidence type="ECO:0000313" key="7">
    <source>
        <dbReference type="EMBL" id="MTD59285.1"/>
    </source>
</evidence>